<keyword evidence="1" id="KW-0472">Membrane</keyword>
<dbReference type="PANTHER" id="PTHR30273:SF2">
    <property type="entry name" value="PROTEIN FECR"/>
    <property type="match status" value="1"/>
</dbReference>
<dbReference type="Gene3D" id="3.55.50.30">
    <property type="match status" value="1"/>
</dbReference>
<evidence type="ECO:0000313" key="4">
    <source>
        <dbReference type="EMBL" id="RZS76603.1"/>
    </source>
</evidence>
<dbReference type="InterPro" id="IPR032508">
    <property type="entry name" value="FecR_C"/>
</dbReference>
<comment type="caution">
    <text evidence="4">The sequence shown here is derived from an EMBL/GenBank/DDBJ whole genome shotgun (WGS) entry which is preliminary data.</text>
</comment>
<sequence>MTPIRFTELFGKFLQGELSPPEEKELWEAWQSESTELSVVKEQLVGEAFDHLPVSYPPTEQQVQDIYERVIEEAEADQETGNKKTAFIYQLSRRWWAAAVIALLLGVAVFGYLLNRGNKNPGSKDIAQQTNERLPGKQGAILTLADQSQVLLDTVKDGAVLALPGGGRARVENGNLVYDAKGVAVTFNTIATPKGRQYRVTLPDGTIIWLNSGSSVRYPTLFAGNERVVHITGEAYLEVAKNSKMPFRVDLENNTTIEVLGTSFNVNAYDEEPSVNTTLLEGAVRVNKKGQAQKLLPGQQAQVSGTEKIRVVDVDVEQVVAWKNGLFDFNNKDVKTVLREIARWYDLDLVYESEPAAGEIAGKMQRNLALSQVMETLSDLDIHYRIEGRKLIVSK</sequence>
<dbReference type="AlphaFoldDB" id="A0A4Q7N6A3"/>
<reference evidence="4 5" key="1">
    <citation type="submission" date="2019-02" db="EMBL/GenBank/DDBJ databases">
        <title>Genomic Encyclopedia of Type Strains, Phase IV (KMG-IV): sequencing the most valuable type-strain genomes for metagenomic binning, comparative biology and taxonomic classification.</title>
        <authorList>
            <person name="Goeker M."/>
        </authorList>
    </citation>
    <scope>NUCLEOTIDE SEQUENCE [LARGE SCALE GENOMIC DNA]</scope>
    <source>
        <strain evidence="4 5">DSM 18116</strain>
    </source>
</reference>
<accession>A0A4Q7N6A3</accession>
<keyword evidence="1" id="KW-1133">Transmembrane helix</keyword>
<dbReference type="GO" id="GO:0016989">
    <property type="term" value="F:sigma factor antagonist activity"/>
    <property type="evidence" value="ECO:0007669"/>
    <property type="project" value="TreeGrafter"/>
</dbReference>
<name>A0A4Q7N6A3_9BACT</name>
<dbReference type="Gene3D" id="2.60.120.1440">
    <property type="match status" value="1"/>
</dbReference>
<dbReference type="InterPro" id="IPR012373">
    <property type="entry name" value="Ferrdict_sens_TM"/>
</dbReference>
<protein>
    <submittedName>
        <fullName evidence="4">FecR family protein</fullName>
    </submittedName>
</protein>
<dbReference type="InterPro" id="IPR006860">
    <property type="entry name" value="FecR"/>
</dbReference>
<feature type="domain" description="FecR protein" evidence="2">
    <location>
        <begin position="189"/>
        <end position="285"/>
    </location>
</feature>
<keyword evidence="1" id="KW-0812">Transmembrane</keyword>
<evidence type="ECO:0000259" key="3">
    <source>
        <dbReference type="Pfam" id="PF16344"/>
    </source>
</evidence>
<dbReference type="PANTHER" id="PTHR30273">
    <property type="entry name" value="PERIPLASMIC SIGNAL SENSOR AND SIGMA FACTOR ACTIVATOR FECR-RELATED"/>
    <property type="match status" value="1"/>
</dbReference>
<organism evidence="4 5">
    <name type="scientific">Pseudobacter ginsenosidimutans</name>
    <dbReference type="NCBI Taxonomy" id="661488"/>
    <lineage>
        <taxon>Bacteria</taxon>
        <taxon>Pseudomonadati</taxon>
        <taxon>Bacteroidota</taxon>
        <taxon>Chitinophagia</taxon>
        <taxon>Chitinophagales</taxon>
        <taxon>Chitinophagaceae</taxon>
        <taxon>Pseudobacter</taxon>
    </lineage>
</organism>
<dbReference type="Pfam" id="PF04773">
    <property type="entry name" value="FecR"/>
    <property type="match status" value="1"/>
</dbReference>
<keyword evidence="5" id="KW-1185">Reference proteome</keyword>
<gene>
    <name evidence="4" type="ORF">EV199_2489</name>
</gene>
<evidence type="ECO:0000256" key="1">
    <source>
        <dbReference type="SAM" id="Phobius"/>
    </source>
</evidence>
<dbReference type="OrthoDB" id="638384at2"/>
<evidence type="ECO:0000259" key="2">
    <source>
        <dbReference type="Pfam" id="PF04773"/>
    </source>
</evidence>
<dbReference type="Pfam" id="PF16344">
    <property type="entry name" value="FecR_C"/>
    <property type="match status" value="1"/>
</dbReference>
<proteinExistence type="predicted"/>
<evidence type="ECO:0000313" key="5">
    <source>
        <dbReference type="Proteomes" id="UP000293874"/>
    </source>
</evidence>
<feature type="domain" description="Protein FecR C-terminal" evidence="3">
    <location>
        <begin position="327"/>
        <end position="393"/>
    </location>
</feature>
<dbReference type="Proteomes" id="UP000293874">
    <property type="component" value="Unassembled WGS sequence"/>
</dbReference>
<dbReference type="RefSeq" id="WP_130540898.1">
    <property type="nucleotide sequence ID" value="NZ_CP042431.1"/>
</dbReference>
<dbReference type="EMBL" id="SGXA01000001">
    <property type="protein sequence ID" value="RZS76603.1"/>
    <property type="molecule type" value="Genomic_DNA"/>
</dbReference>
<dbReference type="FunFam" id="2.60.120.1440:FF:000001">
    <property type="entry name" value="Putative anti-sigma factor"/>
    <property type="match status" value="1"/>
</dbReference>
<feature type="transmembrane region" description="Helical" evidence="1">
    <location>
        <begin position="95"/>
        <end position="114"/>
    </location>
</feature>